<dbReference type="AlphaFoldDB" id="A0A1Y5HS37"/>
<evidence type="ECO:0000259" key="1">
    <source>
        <dbReference type="Pfam" id="PF01575"/>
    </source>
</evidence>
<feature type="domain" description="MaoC-like" evidence="1">
    <location>
        <begin position="178"/>
        <end position="268"/>
    </location>
</feature>
<gene>
    <name evidence="2" type="ORF">A9R00_10345</name>
</gene>
<accession>A0A1Y5HS37</accession>
<sequence length="280" mass="30739">AIAGAMFKALVLPRKGFNAKTGLPPIKASWLGAKANADSLTEYKTVLSLATSDVLPVLYPHVLAGGMHMHMLSHPDFPIRLLGSVHLKNSIKQYKAIPVQTEMDIHSAIGEYRLTAKGLEFDFSTEIKVQGEVVWDEVSTYFKAGKFGGKEQPSEQVSFELDSLNEAEQVASWAVPKNRGKKYAKITGDYNPIHMSPLLAKLFGLKRDIAHGFGVLAEAIEHAGMNCKNNKCQVDVVFKGPVFLQSQVNLKQNTSQDKSRFDVYCGTNPKPSICGSVFEI</sequence>
<dbReference type="PANTHER" id="PTHR43841:SF3">
    <property type="entry name" value="(3R)-HYDROXYACYL-ACP DEHYDRATASE SUBUNIT HADB"/>
    <property type="match status" value="1"/>
</dbReference>
<proteinExistence type="predicted"/>
<comment type="caution">
    <text evidence="2">The sequence shown here is derived from an EMBL/GenBank/DDBJ whole genome shotgun (WGS) entry which is preliminary data.</text>
</comment>
<reference evidence="3" key="1">
    <citation type="journal article" date="2017" name="Proc. Natl. Acad. Sci. U.S.A.">
        <title>Simulation of Deepwater Horizon oil plume reveals substrate specialization within a complex community of hydrocarbon degraders.</title>
        <authorList>
            <person name="Hu P."/>
            <person name="Dubinsky E.A."/>
            <person name="Probst A.J."/>
            <person name="Wang J."/>
            <person name="Sieber C.M.K."/>
            <person name="Tom L.M."/>
            <person name="Gardinali P."/>
            <person name="Banfield J.F."/>
            <person name="Atlas R.M."/>
            <person name="Andersen G.L."/>
        </authorList>
    </citation>
    <scope>NUCLEOTIDE SEQUENCE [LARGE SCALE GENOMIC DNA]</scope>
</reference>
<organism evidence="2 3">
    <name type="scientific">Oleispira antarctica</name>
    <dbReference type="NCBI Taxonomy" id="188908"/>
    <lineage>
        <taxon>Bacteria</taxon>
        <taxon>Pseudomonadati</taxon>
        <taxon>Pseudomonadota</taxon>
        <taxon>Gammaproteobacteria</taxon>
        <taxon>Oceanospirillales</taxon>
        <taxon>Oceanospirillaceae</taxon>
        <taxon>Oleispira</taxon>
    </lineage>
</organism>
<name>A0A1Y5HS37_OLEAN</name>
<dbReference type="Pfam" id="PF01575">
    <property type="entry name" value="MaoC_dehydratas"/>
    <property type="match status" value="1"/>
</dbReference>
<evidence type="ECO:0000313" key="3">
    <source>
        <dbReference type="Proteomes" id="UP000227088"/>
    </source>
</evidence>
<evidence type="ECO:0000313" key="2">
    <source>
        <dbReference type="EMBL" id="OUS38593.1"/>
    </source>
</evidence>
<feature type="non-terminal residue" evidence="2">
    <location>
        <position position="1"/>
    </location>
</feature>
<dbReference type="Proteomes" id="UP000227088">
    <property type="component" value="Unassembled WGS sequence"/>
</dbReference>
<dbReference type="SUPFAM" id="SSF54637">
    <property type="entry name" value="Thioesterase/thiol ester dehydrase-isomerase"/>
    <property type="match status" value="2"/>
</dbReference>
<dbReference type="InterPro" id="IPR002539">
    <property type="entry name" value="MaoC-like_dom"/>
</dbReference>
<protein>
    <recommendedName>
        <fullName evidence="1">MaoC-like domain-containing protein</fullName>
    </recommendedName>
</protein>
<dbReference type="Gene3D" id="3.10.129.10">
    <property type="entry name" value="Hotdog Thioesterase"/>
    <property type="match status" value="1"/>
</dbReference>
<dbReference type="EMBL" id="MABE01000601">
    <property type="protein sequence ID" value="OUS38593.1"/>
    <property type="molecule type" value="Genomic_DNA"/>
</dbReference>
<dbReference type="InterPro" id="IPR029069">
    <property type="entry name" value="HotDog_dom_sf"/>
</dbReference>
<dbReference type="PANTHER" id="PTHR43841">
    <property type="entry name" value="3-HYDROXYACYL-THIOESTER DEHYDRATASE HTDX-RELATED"/>
    <property type="match status" value="1"/>
</dbReference>
<dbReference type="CDD" id="cd03441">
    <property type="entry name" value="R_hydratase_like"/>
    <property type="match status" value="1"/>
</dbReference>